<dbReference type="InterPro" id="IPR049484">
    <property type="entry name" value="Rv0078-like_C"/>
</dbReference>
<keyword evidence="2 4" id="KW-0238">DNA-binding</keyword>
<dbReference type="PRINTS" id="PR00455">
    <property type="entry name" value="HTHTETR"/>
</dbReference>
<organism evidence="6">
    <name type="scientific">alpha proteobacterium NT18-17</name>
    <dbReference type="NCBI Taxonomy" id="1778876"/>
    <lineage>
        <taxon>Bacteria</taxon>
        <taxon>Pseudomonadati</taxon>
        <taxon>Pseudomonadota</taxon>
        <taxon>Alphaproteobacteria</taxon>
    </lineage>
</organism>
<sequence length="196" mass="20942">MNVLQARKTQEERRAQTQRALIAAARTLFAEKGYAATGTPEIVAAAGVTRGALYHHFADKLALFAAVVEEEHLLMAMAINAGAESDEEPGPIKALVAGSDAFLDAMQDPGRRQIMLVDAPAVLGRAAVDAIDRRHGMDTLICGLRDAMEAGAMKQLPVETLAHLFGALFDRAALAPPEELAGYRKSIKALIRGLKT</sequence>
<accession>A0A140D6P5</accession>
<dbReference type="PROSITE" id="PS50977">
    <property type="entry name" value="HTH_TETR_2"/>
    <property type="match status" value="1"/>
</dbReference>
<feature type="DNA-binding region" description="H-T-H motif" evidence="4">
    <location>
        <begin position="38"/>
        <end position="57"/>
    </location>
</feature>
<dbReference type="AlphaFoldDB" id="A0A140D6P5"/>
<evidence type="ECO:0000256" key="2">
    <source>
        <dbReference type="ARBA" id="ARBA00023125"/>
    </source>
</evidence>
<dbReference type="PANTHER" id="PTHR30055:SF234">
    <property type="entry name" value="HTH-TYPE TRANSCRIPTIONAL REGULATOR BETI"/>
    <property type="match status" value="1"/>
</dbReference>
<proteinExistence type="predicted"/>
<dbReference type="GO" id="GO:0000976">
    <property type="term" value="F:transcription cis-regulatory region binding"/>
    <property type="evidence" value="ECO:0007669"/>
    <property type="project" value="TreeGrafter"/>
</dbReference>
<keyword evidence="1" id="KW-0805">Transcription regulation</keyword>
<dbReference type="Pfam" id="PF00440">
    <property type="entry name" value="TetR_N"/>
    <property type="match status" value="1"/>
</dbReference>
<evidence type="ECO:0000256" key="3">
    <source>
        <dbReference type="ARBA" id="ARBA00023163"/>
    </source>
</evidence>
<evidence type="ECO:0000256" key="4">
    <source>
        <dbReference type="PROSITE-ProRule" id="PRU00335"/>
    </source>
</evidence>
<dbReference type="InterPro" id="IPR050109">
    <property type="entry name" value="HTH-type_TetR-like_transc_reg"/>
</dbReference>
<name>A0A140D6P5_9PROT</name>
<dbReference type="SUPFAM" id="SSF46689">
    <property type="entry name" value="Homeodomain-like"/>
    <property type="match status" value="1"/>
</dbReference>
<dbReference type="EMBL" id="KU505146">
    <property type="protein sequence ID" value="AMK07557.1"/>
    <property type="molecule type" value="Genomic_DNA"/>
</dbReference>
<evidence type="ECO:0000259" key="5">
    <source>
        <dbReference type="PROSITE" id="PS50977"/>
    </source>
</evidence>
<evidence type="ECO:0000256" key="1">
    <source>
        <dbReference type="ARBA" id="ARBA00023015"/>
    </source>
</evidence>
<evidence type="ECO:0000313" key="6">
    <source>
        <dbReference type="EMBL" id="AMK07557.1"/>
    </source>
</evidence>
<dbReference type="Gene3D" id="1.10.357.10">
    <property type="entry name" value="Tetracycline Repressor, domain 2"/>
    <property type="match status" value="1"/>
</dbReference>
<reference evidence="6" key="1">
    <citation type="journal article" date="2016" name="BMC Genomics">
        <title>A multi-substrate approach for functional metagenomics-based screening for (hemi)cellulases in two wheat straw-degrading microbial consortia unveils novel thermoalkaliphilic enzymes.</title>
        <authorList>
            <person name="Maruthamuthu M."/>
            <person name="Jimenez D.J."/>
            <person name="Stevens P."/>
            <person name="van Elsas J.D."/>
        </authorList>
    </citation>
    <scope>NUCLEOTIDE SEQUENCE</scope>
    <source>
        <strain evidence="6">NT18-17Contig1</strain>
    </source>
</reference>
<protein>
    <submittedName>
        <fullName evidence="6">Transcriptional regulator, TetR family</fullName>
    </submittedName>
</protein>
<dbReference type="Pfam" id="PF21351">
    <property type="entry name" value="TetR_C_41"/>
    <property type="match status" value="1"/>
</dbReference>
<dbReference type="GO" id="GO:0003700">
    <property type="term" value="F:DNA-binding transcription factor activity"/>
    <property type="evidence" value="ECO:0007669"/>
    <property type="project" value="TreeGrafter"/>
</dbReference>
<dbReference type="PANTHER" id="PTHR30055">
    <property type="entry name" value="HTH-TYPE TRANSCRIPTIONAL REGULATOR RUTR"/>
    <property type="match status" value="1"/>
</dbReference>
<keyword evidence="3" id="KW-0804">Transcription</keyword>
<dbReference type="InterPro" id="IPR001647">
    <property type="entry name" value="HTH_TetR"/>
</dbReference>
<gene>
    <name evidence="6" type="primary">tetR</name>
</gene>
<dbReference type="InterPro" id="IPR009057">
    <property type="entry name" value="Homeodomain-like_sf"/>
</dbReference>
<feature type="domain" description="HTH tetR-type" evidence="5">
    <location>
        <begin position="15"/>
        <end position="75"/>
    </location>
</feature>